<evidence type="ECO:0000313" key="1">
    <source>
        <dbReference type="EnsemblMetazoa" id="tetur04g01080.1"/>
    </source>
</evidence>
<proteinExistence type="predicted"/>
<dbReference type="HOGENOM" id="CLU_2609131_0_0_1"/>
<dbReference type="AlphaFoldDB" id="T1K1E2"/>
<dbReference type="Proteomes" id="UP000015104">
    <property type="component" value="Unassembled WGS sequence"/>
</dbReference>
<protein>
    <submittedName>
        <fullName evidence="1">Uncharacterized protein</fullName>
    </submittedName>
</protein>
<reference evidence="1" key="2">
    <citation type="submission" date="2015-06" db="UniProtKB">
        <authorList>
            <consortium name="EnsemblMetazoa"/>
        </authorList>
    </citation>
    <scope>IDENTIFICATION</scope>
</reference>
<dbReference type="EnsemblMetazoa" id="tetur04g01080.1">
    <property type="protein sequence ID" value="tetur04g01080.1"/>
    <property type="gene ID" value="tetur04g01080"/>
</dbReference>
<evidence type="ECO:0000313" key="2">
    <source>
        <dbReference type="Proteomes" id="UP000015104"/>
    </source>
</evidence>
<keyword evidence="2" id="KW-1185">Reference proteome</keyword>
<reference evidence="2" key="1">
    <citation type="submission" date="2011-08" db="EMBL/GenBank/DDBJ databases">
        <authorList>
            <person name="Rombauts S."/>
        </authorList>
    </citation>
    <scope>NUCLEOTIDE SEQUENCE</scope>
    <source>
        <strain evidence="2">London</strain>
    </source>
</reference>
<name>T1K1E2_TETUR</name>
<accession>T1K1E2</accession>
<dbReference type="EMBL" id="CAEY01001351">
    <property type="status" value="NOT_ANNOTATED_CDS"/>
    <property type="molecule type" value="Genomic_DNA"/>
</dbReference>
<sequence length="79" mass="9123">MHFRLSFDYQIFGHSAMNNPYLICCSAFAGRPVQVSKNRPTVKSIVIKIDFPPVKRINLLNKCLTRRTQFLALFDSISF</sequence>
<organism evidence="1 2">
    <name type="scientific">Tetranychus urticae</name>
    <name type="common">Two-spotted spider mite</name>
    <dbReference type="NCBI Taxonomy" id="32264"/>
    <lineage>
        <taxon>Eukaryota</taxon>
        <taxon>Metazoa</taxon>
        <taxon>Ecdysozoa</taxon>
        <taxon>Arthropoda</taxon>
        <taxon>Chelicerata</taxon>
        <taxon>Arachnida</taxon>
        <taxon>Acari</taxon>
        <taxon>Acariformes</taxon>
        <taxon>Trombidiformes</taxon>
        <taxon>Prostigmata</taxon>
        <taxon>Eleutherengona</taxon>
        <taxon>Raphignathae</taxon>
        <taxon>Tetranychoidea</taxon>
        <taxon>Tetranychidae</taxon>
        <taxon>Tetranychus</taxon>
    </lineage>
</organism>